<name>A0A395IC36_ASPHC</name>
<sequence>MHLLSLPILLLLLSITTPTKACTPPPDPSPEYLTTRPTCTTPSTCAAENEYCFREASPRKCLPRLQQGTCCALDEECTSNFCAAGSCAITQTGKNCTSVSDCVNPSSSAGVGERWICAAETNTCLPGVLGVGAACVVDAQCGFGVCEVGFCGRPRGEYGDSCQTTEQCREGLACVYSLWSADPLMKLCQEVPSVGAYGAPCARDEDCVSRNCGVNGERVCGDVRVCKEGGESCWSDADCCRGGCRFGRLWVWRTCEV</sequence>
<dbReference type="OrthoDB" id="4497766at2759"/>
<feature type="chain" id="PRO_5017381946" evidence="1">
    <location>
        <begin position="22"/>
        <end position="257"/>
    </location>
</feature>
<dbReference type="AlphaFoldDB" id="A0A395IC36"/>
<organism evidence="2 3">
    <name type="scientific">Aspergillus homomorphus (strain CBS 101889)</name>
    <dbReference type="NCBI Taxonomy" id="1450537"/>
    <lineage>
        <taxon>Eukaryota</taxon>
        <taxon>Fungi</taxon>
        <taxon>Dikarya</taxon>
        <taxon>Ascomycota</taxon>
        <taxon>Pezizomycotina</taxon>
        <taxon>Eurotiomycetes</taxon>
        <taxon>Eurotiomycetidae</taxon>
        <taxon>Eurotiales</taxon>
        <taxon>Aspergillaceae</taxon>
        <taxon>Aspergillus</taxon>
        <taxon>Aspergillus subgen. Circumdati</taxon>
    </lineage>
</organism>
<evidence type="ECO:0000256" key="1">
    <source>
        <dbReference type="SAM" id="SignalP"/>
    </source>
</evidence>
<dbReference type="VEuPathDB" id="FungiDB:BO97DRAFT_14371"/>
<evidence type="ECO:0000313" key="3">
    <source>
        <dbReference type="Proteomes" id="UP000248961"/>
    </source>
</evidence>
<reference evidence="2 3" key="1">
    <citation type="submission" date="2018-02" db="EMBL/GenBank/DDBJ databases">
        <title>The genomes of Aspergillus section Nigri reveals drivers in fungal speciation.</title>
        <authorList>
            <consortium name="DOE Joint Genome Institute"/>
            <person name="Vesth T.C."/>
            <person name="Nybo J."/>
            <person name="Theobald S."/>
            <person name="Brandl J."/>
            <person name="Frisvad J.C."/>
            <person name="Nielsen K.F."/>
            <person name="Lyhne E.K."/>
            <person name="Kogle M.E."/>
            <person name="Kuo A."/>
            <person name="Riley R."/>
            <person name="Clum A."/>
            <person name="Nolan M."/>
            <person name="Lipzen A."/>
            <person name="Salamov A."/>
            <person name="Henrissat B."/>
            <person name="Wiebenga A."/>
            <person name="De vries R.P."/>
            <person name="Grigoriev I.V."/>
            <person name="Mortensen U.H."/>
            <person name="Andersen M.R."/>
            <person name="Baker S.E."/>
        </authorList>
    </citation>
    <scope>NUCLEOTIDE SEQUENCE [LARGE SCALE GENOMIC DNA]</scope>
    <source>
        <strain evidence="2 3">CBS 101889</strain>
    </source>
</reference>
<gene>
    <name evidence="2" type="ORF">BO97DRAFT_14371</name>
</gene>
<keyword evidence="1" id="KW-0732">Signal</keyword>
<dbReference type="GeneID" id="37194406"/>
<proteinExistence type="predicted"/>
<protein>
    <submittedName>
        <fullName evidence="2">Uncharacterized protein</fullName>
    </submittedName>
</protein>
<evidence type="ECO:0000313" key="2">
    <source>
        <dbReference type="EMBL" id="RAL17770.1"/>
    </source>
</evidence>
<dbReference type="EMBL" id="KZ824267">
    <property type="protein sequence ID" value="RAL17770.1"/>
    <property type="molecule type" value="Genomic_DNA"/>
</dbReference>
<dbReference type="Proteomes" id="UP000248961">
    <property type="component" value="Unassembled WGS sequence"/>
</dbReference>
<dbReference type="RefSeq" id="XP_025556924.1">
    <property type="nucleotide sequence ID" value="XM_025690117.1"/>
</dbReference>
<feature type="signal peptide" evidence="1">
    <location>
        <begin position="1"/>
        <end position="21"/>
    </location>
</feature>
<accession>A0A395IC36</accession>
<keyword evidence="3" id="KW-1185">Reference proteome</keyword>